<keyword evidence="3" id="KW-0540">Nuclease</keyword>
<dbReference type="InterPro" id="IPR009614">
    <property type="entry name" value="YoeB_toxin"/>
</dbReference>
<dbReference type="RefSeq" id="WP_120372626.1">
    <property type="nucleotide sequence ID" value="NZ_VUNH01000007.1"/>
</dbReference>
<dbReference type="Pfam" id="PF06769">
    <property type="entry name" value="YoeB_toxin"/>
    <property type="match status" value="1"/>
</dbReference>
<evidence type="ECO:0000256" key="4">
    <source>
        <dbReference type="ARBA" id="ARBA00022759"/>
    </source>
</evidence>
<gene>
    <name evidence="7" type="ORF">FYJ74_07375</name>
</gene>
<dbReference type="PANTHER" id="PTHR38039:SF1">
    <property type="entry name" value="TOXIN YOEB"/>
    <property type="match status" value="1"/>
</dbReference>
<evidence type="ECO:0000256" key="1">
    <source>
        <dbReference type="ARBA" id="ARBA00008172"/>
    </source>
</evidence>
<dbReference type="Gene3D" id="3.30.2310.20">
    <property type="entry name" value="RelE-like"/>
    <property type="match status" value="1"/>
</dbReference>
<evidence type="ECO:0000256" key="2">
    <source>
        <dbReference type="ARBA" id="ARBA00022649"/>
    </source>
</evidence>
<name>A0A6L5YCC8_9BACT</name>
<accession>A0A6L5YCC8</accession>
<dbReference type="AlphaFoldDB" id="A0A6L5YCC8"/>
<comment type="caution">
    <text evidence="7">The sequence shown here is derived from an EMBL/GenBank/DDBJ whole genome shotgun (WGS) entry which is preliminary data.</text>
</comment>
<evidence type="ECO:0000256" key="6">
    <source>
        <dbReference type="ARBA" id="ARBA00030388"/>
    </source>
</evidence>
<dbReference type="NCBIfam" id="TIGR02116">
    <property type="entry name" value="toxin_Txe_YoeB"/>
    <property type="match status" value="1"/>
</dbReference>
<keyword evidence="4" id="KW-0255">Endonuclease</keyword>
<evidence type="ECO:0000313" key="8">
    <source>
        <dbReference type="Proteomes" id="UP000473699"/>
    </source>
</evidence>
<dbReference type="SUPFAM" id="SSF143011">
    <property type="entry name" value="RelE-like"/>
    <property type="match status" value="1"/>
</dbReference>
<evidence type="ECO:0000256" key="5">
    <source>
        <dbReference type="ARBA" id="ARBA00022801"/>
    </source>
</evidence>
<organism evidence="7 8">
    <name type="scientific">Pyramidobacter porci</name>
    <dbReference type="NCBI Taxonomy" id="2605789"/>
    <lineage>
        <taxon>Bacteria</taxon>
        <taxon>Thermotogati</taxon>
        <taxon>Synergistota</taxon>
        <taxon>Synergistia</taxon>
        <taxon>Synergistales</taxon>
        <taxon>Dethiosulfovibrionaceae</taxon>
        <taxon>Pyramidobacter</taxon>
    </lineage>
</organism>
<evidence type="ECO:0000313" key="7">
    <source>
        <dbReference type="EMBL" id="MST55849.1"/>
    </source>
</evidence>
<dbReference type="PANTHER" id="PTHR38039">
    <property type="entry name" value="TOXIN YOEB"/>
    <property type="match status" value="1"/>
</dbReference>
<keyword evidence="5" id="KW-0378">Hydrolase</keyword>
<reference evidence="7 8" key="1">
    <citation type="submission" date="2019-08" db="EMBL/GenBank/DDBJ databases">
        <title>In-depth cultivation of the pig gut microbiome towards novel bacterial diversity and tailored functional studies.</title>
        <authorList>
            <person name="Wylensek D."/>
            <person name="Hitch T.C.A."/>
            <person name="Clavel T."/>
        </authorList>
    </citation>
    <scope>NUCLEOTIDE SEQUENCE [LARGE SCALE GENOMIC DNA]</scope>
    <source>
        <strain evidence="7 8">SM-530-WT-4B</strain>
    </source>
</reference>
<keyword evidence="8" id="KW-1185">Reference proteome</keyword>
<keyword evidence="2" id="KW-1277">Toxin-antitoxin system</keyword>
<dbReference type="GO" id="GO:0006401">
    <property type="term" value="P:RNA catabolic process"/>
    <property type="evidence" value="ECO:0007669"/>
    <property type="project" value="InterPro"/>
</dbReference>
<dbReference type="GO" id="GO:0004519">
    <property type="term" value="F:endonuclease activity"/>
    <property type="evidence" value="ECO:0007669"/>
    <property type="project" value="UniProtKB-KW"/>
</dbReference>
<dbReference type="Proteomes" id="UP000473699">
    <property type="component" value="Unassembled WGS sequence"/>
</dbReference>
<protein>
    <recommendedName>
        <fullName evidence="6">Putative mRNA interferase YoeB</fullName>
    </recommendedName>
</protein>
<dbReference type="InterPro" id="IPR035093">
    <property type="entry name" value="RelE/ParE_toxin_dom_sf"/>
</dbReference>
<evidence type="ECO:0000256" key="3">
    <source>
        <dbReference type="ARBA" id="ARBA00022722"/>
    </source>
</evidence>
<sequence length="86" mass="10313">MNKRWSDIAWDEYLEWQSVDKKAVKKINALIKDIERNGVSKGIGKPELLRYINGWSREIDKKNRLVYRIDEHEFLFIASCKGHYEE</sequence>
<dbReference type="GO" id="GO:0045892">
    <property type="term" value="P:negative regulation of DNA-templated transcription"/>
    <property type="evidence" value="ECO:0007669"/>
    <property type="project" value="TreeGrafter"/>
</dbReference>
<dbReference type="EMBL" id="VUNH01000007">
    <property type="protein sequence ID" value="MST55849.1"/>
    <property type="molecule type" value="Genomic_DNA"/>
</dbReference>
<proteinExistence type="inferred from homology"/>
<dbReference type="GO" id="GO:0016787">
    <property type="term" value="F:hydrolase activity"/>
    <property type="evidence" value="ECO:0007669"/>
    <property type="project" value="UniProtKB-KW"/>
</dbReference>
<comment type="similarity">
    <text evidence="1">Belongs to the YoeB family.</text>
</comment>